<accession>A0ABQ9QAJ6</accession>
<evidence type="ECO:0000313" key="1">
    <source>
        <dbReference type="EMBL" id="KAK0380857.1"/>
    </source>
</evidence>
<gene>
    <name evidence="1" type="ORF">CLIM01_01830</name>
</gene>
<name>A0ABQ9QAJ6_9PEZI</name>
<sequence>MGRPGAICSQLLGAEEPTALQEYKTYSVFNCWRFLPCLVTNVDISAVDEPYPGGFHSIAFEKPDQTAPGVTRIVSPGGPQRHVSGTQPSWIPHLLPHTFATPDSSAPRSIGLGGDLPIILALLALMKRPGDTERVFWDGLWNRNGFHERRSSRADPDPTGSPRGVMVQICCDSYNMNSTTEMIEEFEAGCCVVFG</sequence>
<reference evidence="1" key="1">
    <citation type="submission" date="2023-04" db="EMBL/GenBank/DDBJ databases">
        <title>Colletotrichum limetticola genome sequence.</title>
        <authorList>
            <person name="Baroncelli R."/>
        </authorList>
    </citation>
    <scope>NUCLEOTIDE SEQUENCE</scope>
    <source>
        <strain evidence="1">KLA-Anderson</strain>
    </source>
</reference>
<keyword evidence="2" id="KW-1185">Reference proteome</keyword>
<protein>
    <submittedName>
        <fullName evidence="1">Uncharacterized protein</fullName>
    </submittedName>
</protein>
<proteinExistence type="predicted"/>
<comment type="caution">
    <text evidence="1">The sequence shown here is derived from an EMBL/GenBank/DDBJ whole genome shotgun (WGS) entry which is preliminary data.</text>
</comment>
<organism evidence="1 2">
    <name type="scientific">Colletotrichum limetticola</name>
    <dbReference type="NCBI Taxonomy" id="1209924"/>
    <lineage>
        <taxon>Eukaryota</taxon>
        <taxon>Fungi</taxon>
        <taxon>Dikarya</taxon>
        <taxon>Ascomycota</taxon>
        <taxon>Pezizomycotina</taxon>
        <taxon>Sordariomycetes</taxon>
        <taxon>Hypocreomycetidae</taxon>
        <taxon>Glomerellales</taxon>
        <taxon>Glomerellaceae</taxon>
        <taxon>Colletotrichum</taxon>
        <taxon>Colletotrichum acutatum species complex</taxon>
    </lineage>
</organism>
<dbReference type="Proteomes" id="UP001169217">
    <property type="component" value="Unassembled WGS sequence"/>
</dbReference>
<dbReference type="EMBL" id="JARUPT010000031">
    <property type="protein sequence ID" value="KAK0380857.1"/>
    <property type="molecule type" value="Genomic_DNA"/>
</dbReference>
<evidence type="ECO:0000313" key="2">
    <source>
        <dbReference type="Proteomes" id="UP001169217"/>
    </source>
</evidence>